<organism evidence="2 3">
    <name type="scientific">Jimgerdemannia flammicorona</name>
    <dbReference type="NCBI Taxonomy" id="994334"/>
    <lineage>
        <taxon>Eukaryota</taxon>
        <taxon>Fungi</taxon>
        <taxon>Fungi incertae sedis</taxon>
        <taxon>Mucoromycota</taxon>
        <taxon>Mucoromycotina</taxon>
        <taxon>Endogonomycetes</taxon>
        <taxon>Endogonales</taxon>
        <taxon>Endogonaceae</taxon>
        <taxon>Jimgerdemannia</taxon>
    </lineage>
</organism>
<dbReference type="Proteomes" id="UP000268093">
    <property type="component" value="Unassembled WGS sequence"/>
</dbReference>
<keyword evidence="3" id="KW-1185">Reference proteome</keyword>
<name>A0A433DJB4_9FUNG</name>
<accession>A0A433DJB4</accession>
<dbReference type="AlphaFoldDB" id="A0A433DJB4"/>
<reference evidence="2 3" key="1">
    <citation type="journal article" date="2018" name="New Phytol.">
        <title>Phylogenomics of Endogonaceae and evolution of mycorrhizas within Mucoromycota.</title>
        <authorList>
            <person name="Chang Y."/>
            <person name="Desiro A."/>
            <person name="Na H."/>
            <person name="Sandor L."/>
            <person name="Lipzen A."/>
            <person name="Clum A."/>
            <person name="Barry K."/>
            <person name="Grigoriev I.V."/>
            <person name="Martin F.M."/>
            <person name="Stajich J.E."/>
            <person name="Smith M.E."/>
            <person name="Bonito G."/>
            <person name="Spatafora J.W."/>
        </authorList>
    </citation>
    <scope>NUCLEOTIDE SEQUENCE [LARGE SCALE GENOMIC DNA]</scope>
    <source>
        <strain evidence="2 3">GMNB39</strain>
    </source>
</reference>
<evidence type="ECO:0000313" key="2">
    <source>
        <dbReference type="EMBL" id="RUP50972.1"/>
    </source>
</evidence>
<comment type="caution">
    <text evidence="2">The sequence shown here is derived from an EMBL/GenBank/DDBJ whole genome shotgun (WGS) entry which is preliminary data.</text>
</comment>
<evidence type="ECO:0000256" key="1">
    <source>
        <dbReference type="SAM" id="MobiDB-lite"/>
    </source>
</evidence>
<protein>
    <submittedName>
        <fullName evidence="2">Uncharacterized protein</fullName>
    </submittedName>
</protein>
<sequence>MQEQRSPNGWNKWKPTNKHKGSARHGSEPRHRTLLHGTNRVFADHDEPHVINTTSSASIVPYPSFVYCLKFTLKAPMVSVSNPLYCDYVGCWQLGGRDIFERRINVISVTGWDKIII</sequence>
<gene>
    <name evidence="2" type="ORF">BC936DRAFT_136782</name>
</gene>
<proteinExistence type="predicted"/>
<dbReference type="EMBL" id="RBNI01001039">
    <property type="protein sequence ID" value="RUP50972.1"/>
    <property type="molecule type" value="Genomic_DNA"/>
</dbReference>
<evidence type="ECO:0000313" key="3">
    <source>
        <dbReference type="Proteomes" id="UP000268093"/>
    </source>
</evidence>
<feature type="region of interest" description="Disordered" evidence="1">
    <location>
        <begin position="1"/>
        <end position="33"/>
    </location>
</feature>